<keyword evidence="2" id="KW-1185">Reference proteome</keyword>
<accession>A0ABU9XQT8</accession>
<name>A0ABU9XQT8_9SPHN</name>
<reference evidence="1 2" key="1">
    <citation type="submission" date="2024-05" db="EMBL/GenBank/DDBJ databases">
        <authorList>
            <person name="Liu Q."/>
            <person name="Xin Y.-H."/>
        </authorList>
    </citation>
    <scope>NUCLEOTIDE SEQUENCE [LARGE SCALE GENOMIC DNA]</scope>
    <source>
        <strain evidence="1 2">CGMCC 1.15349</strain>
    </source>
</reference>
<dbReference type="EMBL" id="JBDIMF010000002">
    <property type="protein sequence ID" value="MEN2786189.1"/>
    <property type="molecule type" value="Genomic_DNA"/>
</dbReference>
<protein>
    <recommendedName>
        <fullName evidence="3">Baseplate protein J-like domain-containing protein</fullName>
    </recommendedName>
</protein>
<dbReference type="Proteomes" id="UP001404104">
    <property type="component" value="Unassembled WGS sequence"/>
</dbReference>
<gene>
    <name evidence="1" type="ORF">ABC969_07105</name>
</gene>
<organism evidence="1 2">
    <name type="scientific">Sphingomonas qilianensis</name>
    <dbReference type="NCBI Taxonomy" id="1736690"/>
    <lineage>
        <taxon>Bacteria</taxon>
        <taxon>Pseudomonadati</taxon>
        <taxon>Pseudomonadota</taxon>
        <taxon>Alphaproteobacteria</taxon>
        <taxon>Sphingomonadales</taxon>
        <taxon>Sphingomonadaceae</taxon>
        <taxon>Sphingomonas</taxon>
    </lineage>
</organism>
<evidence type="ECO:0008006" key="3">
    <source>
        <dbReference type="Google" id="ProtNLM"/>
    </source>
</evidence>
<sequence>MPIEVSIEFDRRKDFEPFFNNEPVGAVKWLDSLITTVRATGSLADSIASWLRPQVDAAAIASNRDVIVAVGKALTAPFASFSLDAVRAFGLEVSETPSPPMLRGTVQLVATTKELGQRLVLSVGQREFPLVSNDDPLECFAGDLSAFAGGAYEIAVVGWPDGTGQIHVQEAAPIMALPGLDWNDWAQGRLFDNGVVGGPVVLRVSSERQIAIDDAAMQERLRPFIGTGVVLYGKRATGDRAAVGLSALNEQLWFLTRLTNPADSAAGYPGAPRPAVIGDLCLCIGATPPWNWQGPNVETHIIAPVNAAALANTEERRVVFGKVVGSLPPGWPNPVAGINRVIEASACAEPPISTAAHIATRRAPRGTLIKTLRGTVELTSAERAFVS</sequence>
<proteinExistence type="predicted"/>
<dbReference type="RefSeq" id="WP_345863991.1">
    <property type="nucleotide sequence ID" value="NZ_JBDIMF010000002.1"/>
</dbReference>
<comment type="caution">
    <text evidence="1">The sequence shown here is derived from an EMBL/GenBank/DDBJ whole genome shotgun (WGS) entry which is preliminary data.</text>
</comment>
<evidence type="ECO:0000313" key="1">
    <source>
        <dbReference type="EMBL" id="MEN2786189.1"/>
    </source>
</evidence>
<evidence type="ECO:0000313" key="2">
    <source>
        <dbReference type="Proteomes" id="UP001404104"/>
    </source>
</evidence>